<proteinExistence type="predicted"/>
<dbReference type="InterPro" id="IPR011009">
    <property type="entry name" value="Kinase-like_dom_sf"/>
</dbReference>
<dbReference type="AlphaFoldDB" id="A0A933W2T5"/>
<dbReference type="Gene3D" id="1.25.40.10">
    <property type="entry name" value="Tetratricopeptide repeat domain"/>
    <property type="match status" value="2"/>
</dbReference>
<evidence type="ECO:0000259" key="3">
    <source>
        <dbReference type="PROSITE" id="PS50011"/>
    </source>
</evidence>
<evidence type="ECO:0000256" key="2">
    <source>
        <dbReference type="SAM" id="Phobius"/>
    </source>
</evidence>
<dbReference type="GO" id="GO:0005524">
    <property type="term" value="F:ATP binding"/>
    <property type="evidence" value="ECO:0007669"/>
    <property type="project" value="InterPro"/>
</dbReference>
<keyword evidence="2" id="KW-0472">Membrane</keyword>
<dbReference type="Pfam" id="PF13424">
    <property type="entry name" value="TPR_12"/>
    <property type="match status" value="1"/>
</dbReference>
<sequence length="587" mass="61555">MSSDRRARIEQLRDRALEMSDGTRRAFLDAACGADAALRAEVEALVLAIRANRGGTPFTPADTPPEAASARVAPPPPVLTPAPEPAPVAATPDPAAAPLEGVAITEYADRHRLELRDRLALFADACECVQSEHERGFIRGFLQPAFVRVTEVNGRAVVKLASPNAVGIETLWASPEYLSPEQLGSQGRDVDTRTDVYSLGVVLYELLTGQLPFDVDALHRAGAVEAQRLIASVPPPLPSTRMGHASPEAREAALARNSTPVALERDLRGELDAVVLRAMSSARAGRYRTAHALALEVQRFLAHEPVRAVDSTPLYVVGKFARRNRAVMAGVTLLGVAIVVLVAAVAAALWRADAQRVRAERELAAARVTSLAARLDLAEARLAQHRAADAESLVRPVVAQADRVFGPNDPRTLAALETLARALAAQGSPTNEGSSLWRRVVALRAGARDSAAFAARDALAAQLLAEGALAGADSAWTAALALRRAGGALDPAGLATLRALAGTRAALGRHAEAEAFAREALRSSESTPGAAHPGTADARFALARALAAQGREREALPIAQQAARELAAAGGPESVPALDALELQAAC</sequence>
<dbReference type="PROSITE" id="PS50011">
    <property type="entry name" value="PROTEIN_KINASE_DOM"/>
    <property type="match status" value="1"/>
</dbReference>
<dbReference type="InterPro" id="IPR000719">
    <property type="entry name" value="Prot_kinase_dom"/>
</dbReference>
<dbReference type="Proteomes" id="UP000696931">
    <property type="component" value="Unassembled WGS sequence"/>
</dbReference>
<feature type="domain" description="Protein kinase" evidence="3">
    <location>
        <begin position="1"/>
        <end position="301"/>
    </location>
</feature>
<evidence type="ECO:0000256" key="1">
    <source>
        <dbReference type="SAM" id="MobiDB-lite"/>
    </source>
</evidence>
<keyword evidence="2" id="KW-0812">Transmembrane</keyword>
<dbReference type="SUPFAM" id="SSF48452">
    <property type="entry name" value="TPR-like"/>
    <property type="match status" value="1"/>
</dbReference>
<dbReference type="PANTHER" id="PTHR46082">
    <property type="entry name" value="ATP/GTP-BINDING PROTEIN-RELATED"/>
    <property type="match status" value="1"/>
</dbReference>
<organism evidence="4 5">
    <name type="scientific">Eiseniibacteriota bacterium</name>
    <dbReference type="NCBI Taxonomy" id="2212470"/>
    <lineage>
        <taxon>Bacteria</taxon>
        <taxon>Candidatus Eiseniibacteriota</taxon>
    </lineage>
</organism>
<dbReference type="EMBL" id="JACRIW010000047">
    <property type="protein sequence ID" value="MBI5169198.1"/>
    <property type="molecule type" value="Genomic_DNA"/>
</dbReference>
<name>A0A933W2T5_UNCEI</name>
<comment type="caution">
    <text evidence="4">The sequence shown here is derived from an EMBL/GenBank/DDBJ whole genome shotgun (WGS) entry which is preliminary data.</text>
</comment>
<dbReference type="InterPro" id="IPR053137">
    <property type="entry name" value="NLR-like"/>
</dbReference>
<reference evidence="4" key="1">
    <citation type="submission" date="2020-07" db="EMBL/GenBank/DDBJ databases">
        <title>Huge and variable diversity of episymbiotic CPR bacteria and DPANN archaea in groundwater ecosystems.</title>
        <authorList>
            <person name="He C.Y."/>
            <person name="Keren R."/>
            <person name="Whittaker M."/>
            <person name="Farag I.F."/>
            <person name="Doudna J."/>
            <person name="Cate J.H.D."/>
            <person name="Banfield J.F."/>
        </authorList>
    </citation>
    <scope>NUCLEOTIDE SEQUENCE</scope>
    <source>
        <strain evidence="4">NC_groundwater_1813_Pr3_B-0.1um_71_17</strain>
    </source>
</reference>
<feature type="non-terminal residue" evidence="4">
    <location>
        <position position="587"/>
    </location>
</feature>
<dbReference type="PANTHER" id="PTHR46082:SF6">
    <property type="entry name" value="AAA+ ATPASE DOMAIN-CONTAINING PROTEIN-RELATED"/>
    <property type="match status" value="1"/>
</dbReference>
<dbReference type="Pfam" id="PF00069">
    <property type="entry name" value="Pkinase"/>
    <property type="match status" value="1"/>
</dbReference>
<feature type="region of interest" description="Disordered" evidence="1">
    <location>
        <begin position="55"/>
        <end position="94"/>
    </location>
</feature>
<dbReference type="Gene3D" id="1.10.510.10">
    <property type="entry name" value="Transferase(Phosphotransferase) domain 1"/>
    <property type="match status" value="1"/>
</dbReference>
<dbReference type="GO" id="GO:0004672">
    <property type="term" value="F:protein kinase activity"/>
    <property type="evidence" value="ECO:0007669"/>
    <property type="project" value="InterPro"/>
</dbReference>
<feature type="compositionally biased region" description="Pro residues" evidence="1">
    <location>
        <begin position="73"/>
        <end position="86"/>
    </location>
</feature>
<evidence type="ECO:0000313" key="4">
    <source>
        <dbReference type="EMBL" id="MBI5169198.1"/>
    </source>
</evidence>
<gene>
    <name evidence="4" type="ORF">HZA61_06895</name>
</gene>
<feature type="transmembrane region" description="Helical" evidence="2">
    <location>
        <begin position="326"/>
        <end position="350"/>
    </location>
</feature>
<dbReference type="SUPFAM" id="SSF56112">
    <property type="entry name" value="Protein kinase-like (PK-like)"/>
    <property type="match status" value="1"/>
</dbReference>
<dbReference type="InterPro" id="IPR011990">
    <property type="entry name" value="TPR-like_helical_dom_sf"/>
</dbReference>
<protein>
    <submittedName>
        <fullName evidence="4">Tetratricopeptide repeat protein</fullName>
    </submittedName>
</protein>
<accession>A0A933W2T5</accession>
<keyword evidence="2" id="KW-1133">Transmembrane helix</keyword>
<evidence type="ECO:0000313" key="5">
    <source>
        <dbReference type="Proteomes" id="UP000696931"/>
    </source>
</evidence>